<feature type="transmembrane region" description="Helical" evidence="6">
    <location>
        <begin position="223"/>
        <end position="243"/>
    </location>
</feature>
<feature type="transmembrane region" description="Helical" evidence="6">
    <location>
        <begin position="264"/>
        <end position="290"/>
    </location>
</feature>
<feature type="transmembrane region" description="Helical" evidence="6">
    <location>
        <begin position="192"/>
        <end position="211"/>
    </location>
</feature>
<gene>
    <name evidence="9" type="primary">LOC100376385</name>
</gene>
<dbReference type="Proteomes" id="UP000694865">
    <property type="component" value="Unplaced"/>
</dbReference>
<feature type="transmembrane region" description="Helical" evidence="6">
    <location>
        <begin position="500"/>
        <end position="524"/>
    </location>
</feature>
<feature type="transmembrane region" description="Helical" evidence="6">
    <location>
        <begin position="166"/>
        <end position="185"/>
    </location>
</feature>
<feature type="transmembrane region" description="Helical" evidence="6">
    <location>
        <begin position="469"/>
        <end position="488"/>
    </location>
</feature>
<accession>A0ABM0GYA7</accession>
<evidence type="ECO:0000256" key="5">
    <source>
        <dbReference type="ARBA" id="ARBA00023136"/>
    </source>
</evidence>
<evidence type="ECO:0000259" key="7">
    <source>
        <dbReference type="Pfam" id="PF13906"/>
    </source>
</evidence>
<name>A0ABM0GYA7_SACKO</name>
<evidence type="ECO:0000256" key="3">
    <source>
        <dbReference type="ARBA" id="ARBA00022692"/>
    </source>
</evidence>
<dbReference type="Gene3D" id="1.20.1740.10">
    <property type="entry name" value="Amino acid/polyamine transporter I"/>
    <property type="match status" value="2"/>
</dbReference>
<evidence type="ECO:0000256" key="6">
    <source>
        <dbReference type="SAM" id="Phobius"/>
    </source>
</evidence>
<evidence type="ECO:0000313" key="8">
    <source>
        <dbReference type="Proteomes" id="UP000694865"/>
    </source>
</evidence>
<feature type="transmembrane region" description="Helical" evidence="6">
    <location>
        <begin position="536"/>
        <end position="553"/>
    </location>
</feature>
<feature type="transmembrane region" description="Helical" evidence="6">
    <location>
        <begin position="387"/>
        <end position="406"/>
    </location>
</feature>
<dbReference type="PIRSF" id="PIRSF006060">
    <property type="entry name" value="AA_transporter"/>
    <property type="match status" value="1"/>
</dbReference>
<evidence type="ECO:0000256" key="4">
    <source>
        <dbReference type="ARBA" id="ARBA00022989"/>
    </source>
</evidence>
<keyword evidence="5 6" id="KW-0472">Membrane</keyword>
<dbReference type="InterPro" id="IPR002293">
    <property type="entry name" value="AA/rel_permease1"/>
</dbReference>
<keyword evidence="2" id="KW-0813">Transport</keyword>
<feature type="transmembrane region" description="Helical" evidence="6">
    <location>
        <begin position="32"/>
        <end position="51"/>
    </location>
</feature>
<evidence type="ECO:0000313" key="9">
    <source>
        <dbReference type="RefSeq" id="XP_002740051.1"/>
    </source>
</evidence>
<protein>
    <submittedName>
        <fullName evidence="9">Cationic amino acid transporter 4-like</fullName>
    </submittedName>
</protein>
<dbReference type="Pfam" id="PF13520">
    <property type="entry name" value="AA_permease_2"/>
    <property type="match status" value="1"/>
</dbReference>
<keyword evidence="3 6" id="KW-0812">Transmembrane</keyword>
<keyword evidence="4 6" id="KW-1133">Transmembrane helix</keyword>
<reference evidence="9" key="1">
    <citation type="submission" date="2025-08" db="UniProtKB">
        <authorList>
            <consortium name="RefSeq"/>
        </authorList>
    </citation>
    <scope>IDENTIFICATION</scope>
    <source>
        <tissue evidence="9">Testes</tissue>
    </source>
</reference>
<proteinExistence type="predicted"/>
<organism evidence="8 9">
    <name type="scientific">Saccoglossus kowalevskii</name>
    <name type="common">Acorn worm</name>
    <dbReference type="NCBI Taxonomy" id="10224"/>
    <lineage>
        <taxon>Eukaryota</taxon>
        <taxon>Metazoa</taxon>
        <taxon>Hemichordata</taxon>
        <taxon>Enteropneusta</taxon>
        <taxon>Harrimaniidae</taxon>
        <taxon>Saccoglossus</taxon>
    </lineage>
</organism>
<comment type="subcellular location">
    <subcellularLocation>
        <location evidence="1">Membrane</location>
        <topology evidence="1">Multi-pass membrane protein</topology>
    </subcellularLocation>
</comment>
<feature type="transmembrane region" description="Helical" evidence="6">
    <location>
        <begin position="559"/>
        <end position="577"/>
    </location>
</feature>
<feature type="transmembrane region" description="Helical" evidence="6">
    <location>
        <begin position="106"/>
        <end position="130"/>
    </location>
</feature>
<dbReference type="Pfam" id="PF13906">
    <property type="entry name" value="AA_permease_C"/>
    <property type="match status" value="1"/>
</dbReference>
<feature type="domain" description="Cationic amino acid transporter C-terminal" evidence="7">
    <location>
        <begin position="532"/>
        <end position="582"/>
    </location>
</feature>
<dbReference type="PANTHER" id="PTHR43243:SF4">
    <property type="entry name" value="CATIONIC AMINO ACID TRANSPORTER 4"/>
    <property type="match status" value="1"/>
</dbReference>
<feature type="transmembrane region" description="Helical" evidence="6">
    <location>
        <begin position="63"/>
        <end position="85"/>
    </location>
</feature>
<evidence type="ECO:0000256" key="1">
    <source>
        <dbReference type="ARBA" id="ARBA00004141"/>
    </source>
</evidence>
<sequence>MAFFSSVLKRLSRLKSLESDNLETPMKRCLSTFDLTMIGIGSMMGAGLYVLTGTVAKNTAGPAVIISFVIAGFVILLAALCYAEFGARIPQTGSAYTYTYVSMGEFWAFLIGWNIVLEYIISAAAVARAWSGYFDEMLDHRIRNFTYEYITGGPWDHPLLAQYPDWFALLLIILGVIITVLGANLTSKINSFLTILNICTVILVIGAGLNFVNVSNWKIEGGFAPFGISGIMSGAASCFFAYMGFDFITASAEEAKNPAKSIPIAICTSLAVVAAAYIAASAVVTLMVPYYDIVPEAAFVDAFRHVGVKWLMYVVGVGSLIGMTATFLTAMFVLPRIVFAMARDGLLFEVLAKVNSHTHVPVVATVTLGVLAGILTLVFDLESLVEFLSIGTLLAYTIVAAGVLVLRYEPAEAFTIVDKHTNQDTIEMNLKKKDETSPLNSVDSHLHGGEVRKEFNGCRILRNARPGTIPAFAVFIMSIFMFTLAAVIVFCGDALAEARFWVIVIVVIFGSVVLLCFFVLCIHYQNTSIVTFKMPLVPLIPSLSIFCNAILMMNLSYMTWIRFAVWITLGMMLYFCYGIRHSKLAMSLEEENNDLNRYYIMPAEFRRLMATTECDNTK</sequence>
<dbReference type="GeneID" id="100376385"/>
<dbReference type="RefSeq" id="XP_002740051.1">
    <property type="nucleotide sequence ID" value="XM_002740005.1"/>
</dbReference>
<dbReference type="PANTHER" id="PTHR43243">
    <property type="entry name" value="INNER MEMBRANE TRANSPORTER YGJI-RELATED"/>
    <property type="match status" value="1"/>
</dbReference>
<feature type="transmembrane region" description="Helical" evidence="6">
    <location>
        <begin position="360"/>
        <end position="381"/>
    </location>
</feature>
<feature type="transmembrane region" description="Helical" evidence="6">
    <location>
        <begin position="310"/>
        <end position="339"/>
    </location>
</feature>
<evidence type="ECO:0000256" key="2">
    <source>
        <dbReference type="ARBA" id="ARBA00022448"/>
    </source>
</evidence>
<keyword evidence="8" id="KW-1185">Reference proteome</keyword>
<dbReference type="InterPro" id="IPR029485">
    <property type="entry name" value="CAT_C"/>
</dbReference>